<dbReference type="GO" id="GO:0005852">
    <property type="term" value="C:eukaryotic translation initiation factor 3 complex"/>
    <property type="evidence" value="ECO:0007669"/>
    <property type="project" value="UniProtKB-UniRule"/>
</dbReference>
<dbReference type="FunFam" id="3.30.70.330:FF:000235">
    <property type="entry name" value="Eukaryotic translation initiation factor 3 subunit B"/>
    <property type="match status" value="1"/>
</dbReference>
<dbReference type="GO" id="GO:0031369">
    <property type="term" value="F:translation initiation factor binding"/>
    <property type="evidence" value="ECO:0007669"/>
    <property type="project" value="InterPro"/>
</dbReference>
<dbReference type="GO" id="GO:0001732">
    <property type="term" value="P:formation of cytoplasmic translation initiation complex"/>
    <property type="evidence" value="ECO:0007669"/>
    <property type="project" value="UniProtKB-UniRule"/>
</dbReference>
<dbReference type="SMART" id="SM00360">
    <property type="entry name" value="RRM"/>
    <property type="match status" value="1"/>
</dbReference>
<dbReference type="AlphaFoldDB" id="A0A7S2NPN3"/>
<evidence type="ECO:0000256" key="4">
    <source>
        <dbReference type="ARBA" id="ARBA00022884"/>
    </source>
</evidence>
<dbReference type="PIRSF" id="PIRSF036424">
    <property type="entry name" value="eIF3b"/>
    <property type="match status" value="1"/>
</dbReference>
<feature type="domain" description="RRM" evidence="9">
    <location>
        <begin position="30"/>
        <end position="117"/>
    </location>
</feature>
<dbReference type="InterPro" id="IPR012677">
    <property type="entry name" value="Nucleotide-bd_a/b_plait_sf"/>
</dbReference>
<name>A0A7S2NPN3_9EUKA</name>
<evidence type="ECO:0000313" key="10">
    <source>
        <dbReference type="EMBL" id="CAD9553446.1"/>
    </source>
</evidence>
<dbReference type="SUPFAM" id="SSF54928">
    <property type="entry name" value="RNA-binding domain, RBD"/>
    <property type="match status" value="1"/>
</dbReference>
<evidence type="ECO:0000256" key="3">
    <source>
        <dbReference type="ARBA" id="ARBA00022540"/>
    </source>
</evidence>
<evidence type="ECO:0000256" key="5">
    <source>
        <dbReference type="ARBA" id="ARBA00022917"/>
    </source>
</evidence>
<dbReference type="PANTHER" id="PTHR14068:SF0">
    <property type="entry name" value="EUKARYOTIC TRANSLATION INITIATION FACTOR 3 SUBUNIT B"/>
    <property type="match status" value="1"/>
</dbReference>
<proteinExistence type="inferred from homology"/>
<feature type="region of interest" description="Disordered" evidence="8">
    <location>
        <begin position="1"/>
        <end position="27"/>
    </location>
</feature>
<comment type="function">
    <text evidence="6">RNA-binding component of the eukaryotic translation initiation factor 3 (eIF-3) complex, which is involved in protein synthesis of a specialized repertoire of mRNAs and, together with other initiation factors, stimulates binding of mRNA and methionyl-tRNAi to the 40S ribosome. The eIF-3 complex specifically targets and initiates translation of a subset of mRNAs involved in cell proliferation.</text>
</comment>
<dbReference type="Pfam" id="PF08662">
    <property type="entry name" value="eIF2A"/>
    <property type="match status" value="1"/>
</dbReference>
<dbReference type="Pfam" id="PF00076">
    <property type="entry name" value="RRM_1"/>
    <property type="match status" value="1"/>
</dbReference>
<dbReference type="SUPFAM" id="SSF82171">
    <property type="entry name" value="DPP6 N-terminal domain-like"/>
    <property type="match status" value="1"/>
</dbReference>
<reference evidence="10" key="1">
    <citation type="submission" date="2021-01" db="EMBL/GenBank/DDBJ databases">
        <authorList>
            <person name="Corre E."/>
            <person name="Pelletier E."/>
            <person name="Niang G."/>
            <person name="Scheremetjew M."/>
            <person name="Finn R."/>
            <person name="Kale V."/>
            <person name="Holt S."/>
            <person name="Cochrane G."/>
            <person name="Meng A."/>
            <person name="Brown T."/>
            <person name="Cohen L."/>
        </authorList>
    </citation>
    <scope>NUCLEOTIDE SEQUENCE</scope>
    <source>
        <strain evidence="10">UTEX LB 985</strain>
    </source>
</reference>
<protein>
    <recommendedName>
        <fullName evidence="6 7">Eukaryotic translation initiation factor 3 subunit B</fullName>
        <shortName evidence="6 7">eIF3b</shortName>
    </recommendedName>
    <alternativeName>
        <fullName evidence="6">Eukaryotic translation initiation factor 3 subunit 9</fullName>
    </alternativeName>
</protein>
<comment type="similarity">
    <text evidence="6 7">Belongs to the eIF-3 subunit B family.</text>
</comment>
<dbReference type="GO" id="GO:0016282">
    <property type="term" value="C:eukaryotic 43S preinitiation complex"/>
    <property type="evidence" value="ECO:0007669"/>
    <property type="project" value="UniProtKB-UniRule"/>
</dbReference>
<comment type="subunit">
    <text evidence="6 7">Component of the eukaryotic translation initiation factor 3 (eIF-3) complex.</text>
</comment>
<dbReference type="InterPro" id="IPR035979">
    <property type="entry name" value="RBD_domain_sf"/>
</dbReference>
<keyword evidence="2 6" id="KW-0963">Cytoplasm</keyword>
<evidence type="ECO:0000256" key="2">
    <source>
        <dbReference type="ARBA" id="ARBA00022490"/>
    </source>
</evidence>
<dbReference type="Gene3D" id="3.30.70.330">
    <property type="match status" value="1"/>
</dbReference>
<sequence length="681" mass="78841">MPRHDSDDEPDPDEEDDFEEEPQMDRSMRHAIIVDNVPAVPKEKTEKLKGVLNKFFGQIGKIIEGGLELPTNPETGASLGYAFIEFESEAVANLAIQKANGYKLDKAHTFQVNSFEDYDKYMAVPDEEQEFEPPPFESRENLLQWLEDGHARDQFVVRYNEETEIWWNDPAKPTQEPLHSRKHWSDSYVSWSPRGTYMATFHRLGIKLWGGPSWKCLLKINHGGVQLIDFSPCENYIVTWSPETDQESALIIHNVKTGEKCRSFQGTTEPGAEMPWPAFLWSFDDQYFARLGDDCIYVYESATCKLIRDKDNKRTGIKRDGVRQFSWSPSDHIVSLWIPEHTNNPAKVVLLELPSREELRQKNLFNVADLRMLWHDQGHFLCVKVDKHSKSKKTLNSCFELFRLRDKGVPIEVTEFTKDTTVHAFAWEPKGLRYAIIKSEASNTARMDVSFYSMGSKYNGRISLIKTLEKKQASGLWWSPVGSIILLANLKGTAGQLEWIDVNQQQTIGEAEHFMCSNIEWDPTGRFVASSVSHWKHQMENGYHMWTSHGRELRHEKKEKFYQLLWRPRPPSLLTEAKEKEINKNLRLYSKRYEEEDAKVKLALDAGLLKERQHQSALFEKELEARRKEYNALRTQRIELRGGVESDAESAYTVIEEEERENIEITEEVIDDGEEIEIGGD</sequence>
<keyword evidence="5 6" id="KW-0648">Protein biosynthesis</keyword>
<evidence type="ECO:0000256" key="1">
    <source>
        <dbReference type="ARBA" id="ARBA00004496"/>
    </source>
</evidence>
<keyword evidence="3 6" id="KW-0396">Initiation factor</keyword>
<accession>A0A7S2NPN3</accession>
<dbReference type="PROSITE" id="PS50102">
    <property type="entry name" value="RRM"/>
    <property type="match status" value="1"/>
</dbReference>
<dbReference type="Gene3D" id="2.130.10.10">
    <property type="entry name" value="YVTN repeat-like/Quinoprotein amine dehydrogenase"/>
    <property type="match status" value="1"/>
</dbReference>
<dbReference type="GO" id="GO:0003743">
    <property type="term" value="F:translation initiation factor activity"/>
    <property type="evidence" value="ECO:0007669"/>
    <property type="project" value="UniProtKB-UniRule"/>
</dbReference>
<dbReference type="EMBL" id="HBGU01084969">
    <property type="protein sequence ID" value="CAD9553446.1"/>
    <property type="molecule type" value="Transcribed_RNA"/>
</dbReference>
<dbReference type="InterPro" id="IPR015943">
    <property type="entry name" value="WD40/YVTN_repeat-like_dom_sf"/>
</dbReference>
<dbReference type="CDD" id="cd12278">
    <property type="entry name" value="RRM_eIF3B"/>
    <property type="match status" value="1"/>
</dbReference>
<keyword evidence="4 6" id="KW-0694">RNA-binding</keyword>
<dbReference type="InterPro" id="IPR011400">
    <property type="entry name" value="EIF3B"/>
</dbReference>
<gene>
    <name evidence="10" type="ORF">CBRE1094_LOCUS46358</name>
</gene>
<dbReference type="GO" id="GO:0033290">
    <property type="term" value="C:eukaryotic 48S preinitiation complex"/>
    <property type="evidence" value="ECO:0007669"/>
    <property type="project" value="UniProtKB-UniRule"/>
</dbReference>
<evidence type="ECO:0000256" key="6">
    <source>
        <dbReference type="HAMAP-Rule" id="MF_03001"/>
    </source>
</evidence>
<organism evidence="10">
    <name type="scientific">Haptolina brevifila</name>
    <dbReference type="NCBI Taxonomy" id="156173"/>
    <lineage>
        <taxon>Eukaryota</taxon>
        <taxon>Haptista</taxon>
        <taxon>Haptophyta</taxon>
        <taxon>Prymnesiophyceae</taxon>
        <taxon>Prymnesiales</taxon>
        <taxon>Prymnesiaceae</taxon>
        <taxon>Haptolina</taxon>
    </lineage>
</organism>
<dbReference type="GO" id="GO:0003723">
    <property type="term" value="F:RNA binding"/>
    <property type="evidence" value="ECO:0007669"/>
    <property type="project" value="UniProtKB-UniRule"/>
</dbReference>
<comment type="subcellular location">
    <subcellularLocation>
        <location evidence="1 6 7">Cytoplasm</location>
    </subcellularLocation>
</comment>
<dbReference type="InterPro" id="IPR034363">
    <property type="entry name" value="eIF3B_RRM"/>
</dbReference>
<evidence type="ECO:0000256" key="8">
    <source>
        <dbReference type="SAM" id="MobiDB-lite"/>
    </source>
</evidence>
<comment type="function">
    <text evidence="7">Component of the eukaryotic translation initiation factor 3 (eIF-3) complex, which is involved in protein synthesis and, together with other initiation factors, stimulates binding of mRNA and methionyl-tRNAi to the 40S ribosome.</text>
</comment>
<feature type="compositionally biased region" description="Acidic residues" evidence="8">
    <location>
        <begin position="7"/>
        <end position="22"/>
    </location>
</feature>
<dbReference type="PANTHER" id="PTHR14068">
    <property type="entry name" value="EUKARYOTIC TRANSLATION INITIATION FACTOR 3 EIF3 -RELATED"/>
    <property type="match status" value="1"/>
</dbReference>
<evidence type="ECO:0000256" key="7">
    <source>
        <dbReference type="PIRNR" id="PIRNR036424"/>
    </source>
</evidence>
<evidence type="ECO:0000259" key="9">
    <source>
        <dbReference type="PROSITE" id="PS50102"/>
    </source>
</evidence>
<dbReference type="InterPro" id="IPR000504">
    <property type="entry name" value="RRM_dom"/>
</dbReference>
<dbReference type="InterPro" id="IPR013979">
    <property type="entry name" value="TIF_beta_prop-like"/>
</dbReference>
<dbReference type="HAMAP" id="MF_03001">
    <property type="entry name" value="eIF3b"/>
    <property type="match status" value="1"/>
</dbReference>